<evidence type="ECO:0008006" key="3">
    <source>
        <dbReference type="Google" id="ProtNLM"/>
    </source>
</evidence>
<evidence type="ECO:0000313" key="1">
    <source>
        <dbReference type="EMBL" id="MBP1931747.1"/>
    </source>
</evidence>
<protein>
    <recommendedName>
        <fullName evidence="3">HNH endonuclease</fullName>
    </recommendedName>
</protein>
<reference evidence="1 2" key="1">
    <citation type="submission" date="2021-03" db="EMBL/GenBank/DDBJ databases">
        <title>Genomic Encyclopedia of Type Strains, Phase IV (KMG-IV): sequencing the most valuable type-strain genomes for metagenomic binning, comparative biology and taxonomic classification.</title>
        <authorList>
            <person name="Goeker M."/>
        </authorList>
    </citation>
    <scope>NUCLEOTIDE SEQUENCE [LARGE SCALE GENOMIC DNA]</scope>
    <source>
        <strain evidence="1 2">DSM 24738</strain>
    </source>
</reference>
<sequence length="176" mass="20692">MQEVVIIYCRYREISPVCVGKNRPLRSEEITKEHLIPKTLLRNPKFKAKWMITFNPSDAPNIDISCHKCNHLKNHLADVPFARKLLYLKRYGISCKSIRAMGRSLVFSSALTLDSKQKDRVYQCIIRGDIQWVGPEECLFFFHRMQVYLKSGIVVEIQDKQEKIPRKLKKKSNQKR</sequence>
<proteinExistence type="predicted"/>
<name>A0ABS4GNW7_9BACL</name>
<keyword evidence="2" id="KW-1185">Reference proteome</keyword>
<gene>
    <name evidence="1" type="ORF">J2Z37_001748</name>
</gene>
<accession>A0ABS4GNW7</accession>
<dbReference type="Proteomes" id="UP001519343">
    <property type="component" value="Unassembled WGS sequence"/>
</dbReference>
<dbReference type="EMBL" id="JAGGKT010000003">
    <property type="protein sequence ID" value="MBP1931747.1"/>
    <property type="molecule type" value="Genomic_DNA"/>
</dbReference>
<dbReference type="RefSeq" id="WP_209809820.1">
    <property type="nucleotide sequence ID" value="NZ_JAGGKT010000003.1"/>
</dbReference>
<evidence type="ECO:0000313" key="2">
    <source>
        <dbReference type="Proteomes" id="UP001519343"/>
    </source>
</evidence>
<comment type="caution">
    <text evidence="1">The sequence shown here is derived from an EMBL/GenBank/DDBJ whole genome shotgun (WGS) entry which is preliminary data.</text>
</comment>
<organism evidence="1 2">
    <name type="scientific">Ammoniphilus resinae</name>
    <dbReference type="NCBI Taxonomy" id="861532"/>
    <lineage>
        <taxon>Bacteria</taxon>
        <taxon>Bacillati</taxon>
        <taxon>Bacillota</taxon>
        <taxon>Bacilli</taxon>
        <taxon>Bacillales</taxon>
        <taxon>Paenibacillaceae</taxon>
        <taxon>Aneurinibacillus group</taxon>
        <taxon>Ammoniphilus</taxon>
    </lineage>
</organism>